<evidence type="ECO:0000313" key="2">
    <source>
        <dbReference type="EMBL" id="OLR92113.1"/>
    </source>
</evidence>
<keyword evidence="3" id="KW-1185">Reference proteome</keyword>
<dbReference type="AlphaFoldDB" id="A0A1Q9LJC9"/>
<name>A0A1Q9LJC9_9PSEU</name>
<dbReference type="PANTHER" id="PTHR43685">
    <property type="entry name" value="GLYCOSYLTRANSFERASE"/>
    <property type="match status" value="1"/>
</dbReference>
<dbReference type="InterPro" id="IPR050834">
    <property type="entry name" value="Glycosyltransf_2"/>
</dbReference>
<evidence type="ECO:0000313" key="3">
    <source>
        <dbReference type="Proteomes" id="UP000186040"/>
    </source>
</evidence>
<dbReference type="SUPFAM" id="SSF53448">
    <property type="entry name" value="Nucleotide-diphospho-sugar transferases"/>
    <property type="match status" value="1"/>
</dbReference>
<dbReference type="STRING" id="1193682.BJP25_22480"/>
<dbReference type="Pfam" id="PF00535">
    <property type="entry name" value="Glycos_transf_2"/>
    <property type="match status" value="1"/>
</dbReference>
<reference evidence="2 3" key="1">
    <citation type="submission" date="2016-10" db="EMBL/GenBank/DDBJ databases">
        <title>The Draft Genome Sequence of Actinokineospora bangkokensis 44EHWT reveals the biosynthetic pathway of antifungal compounds Thailandins with unusual extender unit butylmalonyl-CoA.</title>
        <authorList>
            <person name="Greule A."/>
            <person name="Intra B."/>
            <person name="Flemming S."/>
            <person name="Rommel M.G."/>
            <person name="Panbangred W."/>
            <person name="Bechthold A."/>
        </authorList>
    </citation>
    <scope>NUCLEOTIDE SEQUENCE [LARGE SCALE GENOMIC DNA]</scope>
    <source>
        <strain evidence="2 3">44EHW</strain>
    </source>
</reference>
<gene>
    <name evidence="2" type="ORF">BJP25_22480</name>
</gene>
<dbReference type="InterPro" id="IPR029044">
    <property type="entry name" value="Nucleotide-diphossugar_trans"/>
</dbReference>
<dbReference type="Proteomes" id="UP000186040">
    <property type="component" value="Unassembled WGS sequence"/>
</dbReference>
<sequence length="264" mass="28157">MPAYDAMPHVGAAIGSAVEQLGPDDELVVQDSCSTDGTAEVLDAAADDDPRVRVAHEKDRGQSDALNRALARAGGQLVGWLNADDLLLPGALAAVRREVDRLGHVPDVVVGGWQLLGATGGVLRREPAVALARRRLFTHGCYAFSGAVLVRRELLHEVGGYDEDLHYTMDYDLMLRLVDADPEQLVVDHPLAALRYHDASKSGGAGRRFFTEALGVRRGHLRSAADLLPAAAGTLVHGVGVATARLRFSDAYSAAVKKPDKPHP</sequence>
<dbReference type="Gene3D" id="3.90.550.10">
    <property type="entry name" value="Spore Coat Polysaccharide Biosynthesis Protein SpsA, Chain A"/>
    <property type="match status" value="1"/>
</dbReference>
<organism evidence="2 3">
    <name type="scientific">Actinokineospora bangkokensis</name>
    <dbReference type="NCBI Taxonomy" id="1193682"/>
    <lineage>
        <taxon>Bacteria</taxon>
        <taxon>Bacillati</taxon>
        <taxon>Actinomycetota</taxon>
        <taxon>Actinomycetes</taxon>
        <taxon>Pseudonocardiales</taxon>
        <taxon>Pseudonocardiaceae</taxon>
        <taxon>Actinokineospora</taxon>
    </lineage>
</organism>
<dbReference type="EMBL" id="MKQR01000017">
    <property type="protein sequence ID" value="OLR92113.1"/>
    <property type="molecule type" value="Genomic_DNA"/>
</dbReference>
<proteinExistence type="predicted"/>
<protein>
    <recommendedName>
        <fullName evidence="1">Glycosyltransferase 2-like domain-containing protein</fullName>
    </recommendedName>
</protein>
<dbReference type="InterPro" id="IPR001173">
    <property type="entry name" value="Glyco_trans_2-like"/>
</dbReference>
<comment type="caution">
    <text evidence="2">The sequence shown here is derived from an EMBL/GenBank/DDBJ whole genome shotgun (WGS) entry which is preliminary data.</text>
</comment>
<feature type="domain" description="Glycosyltransferase 2-like" evidence="1">
    <location>
        <begin position="1"/>
        <end position="157"/>
    </location>
</feature>
<accession>A0A1Q9LJC9</accession>
<evidence type="ECO:0000259" key="1">
    <source>
        <dbReference type="Pfam" id="PF00535"/>
    </source>
</evidence>
<dbReference type="PANTHER" id="PTHR43685:SF2">
    <property type="entry name" value="GLYCOSYLTRANSFERASE 2-LIKE DOMAIN-CONTAINING PROTEIN"/>
    <property type="match status" value="1"/>
</dbReference>